<proteinExistence type="predicted"/>
<comment type="caution">
    <text evidence="2">The sequence shown here is derived from an EMBL/GenBank/DDBJ whole genome shotgun (WGS) entry which is preliminary data.</text>
</comment>
<feature type="domain" description="Bacterial mobilisation" evidence="1">
    <location>
        <begin position="69"/>
        <end position="102"/>
    </location>
</feature>
<dbReference type="EMBL" id="RJJX01000009">
    <property type="protein sequence ID" value="RUT78421.1"/>
    <property type="molecule type" value="Genomic_DNA"/>
</dbReference>
<accession>A0A434AVC2</accession>
<dbReference type="OrthoDB" id="7063687at2"/>
<name>A0A434AVC2_9BACT</name>
<organism evidence="2 3">
    <name type="scientific">Ancylomarina longa</name>
    <dbReference type="NCBI Taxonomy" id="2487017"/>
    <lineage>
        <taxon>Bacteria</taxon>
        <taxon>Pseudomonadati</taxon>
        <taxon>Bacteroidota</taxon>
        <taxon>Bacteroidia</taxon>
        <taxon>Marinilabiliales</taxon>
        <taxon>Marinifilaceae</taxon>
        <taxon>Ancylomarina</taxon>
    </lineage>
</organism>
<keyword evidence="3" id="KW-1185">Reference proteome</keyword>
<dbReference type="Proteomes" id="UP000282985">
    <property type="component" value="Unassembled WGS sequence"/>
</dbReference>
<gene>
    <name evidence="2" type="primary">mobC</name>
    <name evidence="2" type="ORF">DLK05_08865</name>
</gene>
<dbReference type="Pfam" id="PF05713">
    <property type="entry name" value="MobC"/>
    <property type="match status" value="1"/>
</dbReference>
<dbReference type="RefSeq" id="WP_127343627.1">
    <property type="nucleotide sequence ID" value="NZ_RJJX01000009.1"/>
</dbReference>
<reference evidence="2 3" key="1">
    <citation type="submission" date="2018-11" db="EMBL/GenBank/DDBJ databases">
        <title>Parancylomarina longa gen. nov., sp. nov., isolated from sediments of southern Okinawa.</title>
        <authorList>
            <person name="Fu T."/>
        </authorList>
    </citation>
    <scope>NUCLEOTIDE SEQUENCE [LARGE SCALE GENOMIC DNA]</scope>
    <source>
        <strain evidence="2 3">T3-2 S1-C</strain>
    </source>
</reference>
<evidence type="ECO:0000313" key="3">
    <source>
        <dbReference type="Proteomes" id="UP000282985"/>
    </source>
</evidence>
<protein>
    <submittedName>
        <fullName evidence="2">Plasmid mobilization relaxosome protein MobC</fullName>
    </submittedName>
</protein>
<dbReference type="InterPro" id="IPR008687">
    <property type="entry name" value="MobC"/>
</dbReference>
<sequence>MKKRKNKSFGKLESNRIVFYLNNMEHSLFNKMFESSLHKENLPFIHEVLMEGKYEITYKDKTRVEQIIALSKVGSNVNQIAHRLNMDYAPRLTEKDHAVLAEFKELFLNFKF</sequence>
<evidence type="ECO:0000259" key="1">
    <source>
        <dbReference type="Pfam" id="PF05713"/>
    </source>
</evidence>
<evidence type="ECO:0000313" key="2">
    <source>
        <dbReference type="EMBL" id="RUT78421.1"/>
    </source>
</evidence>
<dbReference type="AlphaFoldDB" id="A0A434AVC2"/>